<dbReference type="EMBL" id="CP034550">
    <property type="protein sequence ID" value="QFZ19060.1"/>
    <property type="molecule type" value="Genomic_DNA"/>
</dbReference>
<dbReference type="InterPro" id="IPR050259">
    <property type="entry name" value="SDR"/>
</dbReference>
<dbReference type="InterPro" id="IPR002347">
    <property type="entry name" value="SDR_fam"/>
</dbReference>
<gene>
    <name evidence="2" type="ORF">EKG83_17810</name>
</gene>
<dbReference type="PANTHER" id="PTHR42879">
    <property type="entry name" value="3-OXOACYL-(ACYL-CARRIER-PROTEIN) REDUCTASE"/>
    <property type="match status" value="1"/>
</dbReference>
<name>A0A5Q0GZT2_SACSY</name>
<dbReference type="OrthoDB" id="9804774at2"/>
<dbReference type="Gene3D" id="3.40.50.720">
    <property type="entry name" value="NAD(P)-binding Rossmann-like Domain"/>
    <property type="match status" value="1"/>
</dbReference>
<accession>A0A5Q0GZT2</accession>
<keyword evidence="3" id="KW-1185">Reference proteome</keyword>
<dbReference type="AlphaFoldDB" id="A0A5Q0GZT2"/>
<evidence type="ECO:0000313" key="2">
    <source>
        <dbReference type="EMBL" id="QFZ19060.1"/>
    </source>
</evidence>
<dbReference type="RefSeq" id="WP_033435484.1">
    <property type="nucleotide sequence ID" value="NZ_CP034550.1"/>
</dbReference>
<reference evidence="3" key="1">
    <citation type="journal article" date="2021" name="Curr. Microbiol.">
        <title>Complete genome of nocamycin-producing strain Saccharothrix syringae NRRL B-16468 reveals the biosynthetic potential for secondary metabolites.</title>
        <authorList>
            <person name="Mo X."/>
            <person name="Yang S."/>
        </authorList>
    </citation>
    <scope>NUCLEOTIDE SEQUENCE [LARGE SCALE GENOMIC DNA]</scope>
    <source>
        <strain evidence="3">ATCC 51364 / DSM 43886 / JCM 6844 / KCTC 9398 / NBRC 14523 / NRRL B-16468 / INA 2240</strain>
    </source>
</reference>
<evidence type="ECO:0000256" key="1">
    <source>
        <dbReference type="ARBA" id="ARBA00006484"/>
    </source>
</evidence>
<sequence length="252" mass="25490">MDLGLDGKVAMVACASSGLGLGVARALAAEGADVSICARDADRLAEAHGKLEAVGGGRVRSQVADVADTAAVERWVADTAAEFGGVDVVVGHTGGVVQGPVDEFGPDDYRKAVDTAFIPHVALVTAATPHLKRGGWGRVLLITSESVRQPMPHNVLSGVARLGVLGYARNLVHSFGDSGVTVNVLAPGYHDTPALRGPSGEDAAAAAAEVPVRKVGDPDDFGALAAFLASKQAAFVTGALLLVDGGNTRAVV</sequence>
<dbReference type="KEGG" id="ssyi:EKG83_17810"/>
<protein>
    <submittedName>
        <fullName evidence="2">SDR family oxidoreductase</fullName>
    </submittedName>
</protein>
<dbReference type="PRINTS" id="PR00081">
    <property type="entry name" value="GDHRDH"/>
</dbReference>
<evidence type="ECO:0000313" key="3">
    <source>
        <dbReference type="Proteomes" id="UP000325787"/>
    </source>
</evidence>
<organism evidence="2 3">
    <name type="scientific">Saccharothrix syringae</name>
    <name type="common">Nocardiopsis syringae</name>
    <dbReference type="NCBI Taxonomy" id="103733"/>
    <lineage>
        <taxon>Bacteria</taxon>
        <taxon>Bacillati</taxon>
        <taxon>Actinomycetota</taxon>
        <taxon>Actinomycetes</taxon>
        <taxon>Pseudonocardiales</taxon>
        <taxon>Pseudonocardiaceae</taxon>
        <taxon>Saccharothrix</taxon>
    </lineage>
</organism>
<proteinExistence type="inferred from homology"/>
<dbReference type="Proteomes" id="UP000325787">
    <property type="component" value="Chromosome"/>
</dbReference>
<dbReference type="PANTHER" id="PTHR42879:SF6">
    <property type="entry name" value="NADPH-DEPENDENT REDUCTASE BACG"/>
    <property type="match status" value="1"/>
</dbReference>
<dbReference type="InterPro" id="IPR036291">
    <property type="entry name" value="NAD(P)-bd_dom_sf"/>
</dbReference>
<comment type="similarity">
    <text evidence="1">Belongs to the short-chain dehydrogenases/reductases (SDR) family.</text>
</comment>
<dbReference type="SUPFAM" id="SSF51735">
    <property type="entry name" value="NAD(P)-binding Rossmann-fold domains"/>
    <property type="match status" value="1"/>
</dbReference>
<dbReference type="Pfam" id="PF13561">
    <property type="entry name" value="adh_short_C2"/>
    <property type="match status" value="1"/>
</dbReference>